<organism evidence="1 2">
    <name type="scientific">Hymenoscyphus albidus</name>
    <dbReference type="NCBI Taxonomy" id="595503"/>
    <lineage>
        <taxon>Eukaryota</taxon>
        <taxon>Fungi</taxon>
        <taxon>Dikarya</taxon>
        <taxon>Ascomycota</taxon>
        <taxon>Pezizomycotina</taxon>
        <taxon>Leotiomycetes</taxon>
        <taxon>Helotiales</taxon>
        <taxon>Helotiaceae</taxon>
        <taxon>Hymenoscyphus</taxon>
    </lineage>
</organism>
<reference evidence="1" key="1">
    <citation type="submission" date="2021-07" db="EMBL/GenBank/DDBJ databases">
        <authorList>
            <person name="Durling M."/>
        </authorList>
    </citation>
    <scope>NUCLEOTIDE SEQUENCE</scope>
</reference>
<dbReference type="EMBL" id="CAJVRM010000168">
    <property type="protein sequence ID" value="CAG8976237.1"/>
    <property type="molecule type" value="Genomic_DNA"/>
</dbReference>
<evidence type="ECO:0000313" key="1">
    <source>
        <dbReference type="EMBL" id="CAG8976237.1"/>
    </source>
</evidence>
<dbReference type="Proteomes" id="UP000701801">
    <property type="component" value="Unassembled WGS sequence"/>
</dbReference>
<dbReference type="AlphaFoldDB" id="A0A9N9LPI4"/>
<protein>
    <submittedName>
        <fullName evidence="1">Uncharacterized protein</fullName>
    </submittedName>
</protein>
<proteinExistence type="predicted"/>
<accession>A0A9N9LPI4</accession>
<evidence type="ECO:0000313" key="2">
    <source>
        <dbReference type="Proteomes" id="UP000701801"/>
    </source>
</evidence>
<name>A0A9N9LPI4_9HELO</name>
<gene>
    <name evidence="1" type="ORF">HYALB_00012004</name>
</gene>
<sequence>MANDFPMEHSIQLIFQSWIHATKVLVDSGCSAHLLKVLSKVCAGQVDPSCVDGIETHLLATSTDQPSINANELARQLEKPAEGYMAKVIGKAPYQDIARLGNVRPKLIKKEPFERTKVIDTALAQDINMLPISTHALAKQISTEVEGLKEQMNDMRTYMLQLLTGMMARPAT</sequence>
<comment type="caution">
    <text evidence="1">The sequence shown here is derived from an EMBL/GenBank/DDBJ whole genome shotgun (WGS) entry which is preliminary data.</text>
</comment>
<keyword evidence="2" id="KW-1185">Reference proteome</keyword>